<dbReference type="InterPro" id="IPR011747">
    <property type="entry name" value="CHP02241"/>
</dbReference>
<comment type="caution">
    <text evidence="1">The sequence shown here is derived from an EMBL/GenBank/DDBJ whole genome shotgun (WGS) entry which is preliminary data.</text>
</comment>
<dbReference type="GO" id="GO:0016746">
    <property type="term" value="F:acyltransferase activity"/>
    <property type="evidence" value="ECO:0007669"/>
    <property type="project" value="UniProtKB-KW"/>
</dbReference>
<dbReference type="PANTHER" id="PTHR38009:SF1">
    <property type="entry name" value="CONSERVED HYPOTHETICAL PHAGE TAIL PROTEIN"/>
    <property type="match status" value="1"/>
</dbReference>
<dbReference type="NCBIfam" id="TIGR02241">
    <property type="entry name" value="conserved hypothetical phage tail region protein"/>
    <property type="match status" value="1"/>
</dbReference>
<keyword evidence="2" id="KW-1185">Reference proteome</keyword>
<dbReference type="RefSeq" id="WP_109813246.1">
    <property type="nucleotide sequence ID" value="NZ_QGKU01000063.1"/>
</dbReference>
<protein>
    <submittedName>
        <fullName evidence="1">Glycerol acyltransferase</fullName>
    </submittedName>
</protein>
<dbReference type="InterPro" id="IPR010667">
    <property type="entry name" value="Phage_T4_Gp19"/>
</dbReference>
<dbReference type="EMBL" id="QGKU01000063">
    <property type="protein sequence ID" value="PWR01045.1"/>
    <property type="molecule type" value="Genomic_DNA"/>
</dbReference>
<keyword evidence="1" id="KW-0808">Transferase</keyword>
<reference evidence="1 2" key="1">
    <citation type="submission" date="2018-05" db="EMBL/GenBank/DDBJ databases">
        <title>Rhodobacteraceae gen. nov., sp. nov. isolated from sea water.</title>
        <authorList>
            <person name="Ren Y."/>
        </authorList>
    </citation>
    <scope>NUCLEOTIDE SEQUENCE [LARGE SCALE GENOMIC DNA]</scope>
    <source>
        <strain evidence="1 2">TG-679</strain>
    </source>
</reference>
<dbReference type="AlphaFoldDB" id="A0A2V2L7F0"/>
<sequence>MALETPPLAFHFSVGFALDGAAEGDMRFQEVSGLDMEREVETLAEGGENRFQHRLPGRGRQQNLLLKRGYVPEGGLKDWLEDTLQASFDLSIRPVDVTVHLLDAAHEPLSSWVASRAWPVKWSVGAFNAETSALAIETLELSYRDLRRV</sequence>
<organism evidence="1 2">
    <name type="scientific">Meridianimarinicoccus roseus</name>
    <dbReference type="NCBI Taxonomy" id="2072018"/>
    <lineage>
        <taxon>Bacteria</taxon>
        <taxon>Pseudomonadati</taxon>
        <taxon>Pseudomonadota</taxon>
        <taxon>Alphaproteobacteria</taxon>
        <taxon>Rhodobacterales</taxon>
        <taxon>Paracoccaceae</taxon>
        <taxon>Meridianimarinicoccus</taxon>
    </lineage>
</organism>
<keyword evidence="1" id="KW-0012">Acyltransferase</keyword>
<accession>A0A2V2L7F0</accession>
<dbReference type="OrthoDB" id="9799891at2"/>
<evidence type="ECO:0000313" key="2">
    <source>
        <dbReference type="Proteomes" id="UP000245680"/>
    </source>
</evidence>
<dbReference type="Proteomes" id="UP000245680">
    <property type="component" value="Unassembled WGS sequence"/>
</dbReference>
<dbReference type="Pfam" id="PF06841">
    <property type="entry name" value="Phage_T4_gp19"/>
    <property type="match status" value="1"/>
</dbReference>
<name>A0A2V2L7F0_9RHOB</name>
<gene>
    <name evidence="1" type="ORF">DKT77_19125</name>
</gene>
<evidence type="ECO:0000313" key="1">
    <source>
        <dbReference type="EMBL" id="PWR01045.1"/>
    </source>
</evidence>
<proteinExistence type="predicted"/>
<dbReference type="GO" id="GO:0005198">
    <property type="term" value="F:structural molecule activity"/>
    <property type="evidence" value="ECO:0007669"/>
    <property type="project" value="InterPro"/>
</dbReference>
<dbReference type="PANTHER" id="PTHR38009">
    <property type="entry name" value="CONSERVED HYPOTHETICAL PHAGE TAIL PROTEIN"/>
    <property type="match status" value="1"/>
</dbReference>